<accession>A0AAV1WC04</accession>
<dbReference type="AlphaFoldDB" id="A0AAV1WC04"/>
<reference evidence="1 2" key="1">
    <citation type="submission" date="2024-03" db="EMBL/GenBank/DDBJ databases">
        <authorList>
            <person name="Martinez-Hernandez J."/>
        </authorList>
    </citation>
    <scope>NUCLEOTIDE SEQUENCE [LARGE SCALE GENOMIC DNA]</scope>
</reference>
<organism evidence="1 2">
    <name type="scientific">Lupinus luteus</name>
    <name type="common">European yellow lupine</name>
    <dbReference type="NCBI Taxonomy" id="3873"/>
    <lineage>
        <taxon>Eukaryota</taxon>
        <taxon>Viridiplantae</taxon>
        <taxon>Streptophyta</taxon>
        <taxon>Embryophyta</taxon>
        <taxon>Tracheophyta</taxon>
        <taxon>Spermatophyta</taxon>
        <taxon>Magnoliopsida</taxon>
        <taxon>eudicotyledons</taxon>
        <taxon>Gunneridae</taxon>
        <taxon>Pentapetalae</taxon>
        <taxon>rosids</taxon>
        <taxon>fabids</taxon>
        <taxon>Fabales</taxon>
        <taxon>Fabaceae</taxon>
        <taxon>Papilionoideae</taxon>
        <taxon>50 kb inversion clade</taxon>
        <taxon>genistoids sensu lato</taxon>
        <taxon>core genistoids</taxon>
        <taxon>Genisteae</taxon>
        <taxon>Lupinus</taxon>
    </lineage>
</organism>
<comment type="caution">
    <text evidence="1">The sequence shown here is derived from an EMBL/GenBank/DDBJ whole genome shotgun (WGS) entry which is preliminary data.</text>
</comment>
<protein>
    <submittedName>
        <fullName evidence="1">Uncharacterized protein</fullName>
    </submittedName>
</protein>
<evidence type="ECO:0000313" key="1">
    <source>
        <dbReference type="EMBL" id="CAL0306402.1"/>
    </source>
</evidence>
<gene>
    <name evidence="1" type="ORF">LLUT_LOCUS7462</name>
</gene>
<dbReference type="Proteomes" id="UP001497480">
    <property type="component" value="Unassembled WGS sequence"/>
</dbReference>
<proteinExistence type="predicted"/>
<dbReference type="EMBL" id="CAXHTB010000005">
    <property type="protein sequence ID" value="CAL0306402.1"/>
    <property type="molecule type" value="Genomic_DNA"/>
</dbReference>
<name>A0AAV1WC04_LUPLU</name>
<sequence length="72" mass="8313">MEALMTKNDTLQTFIGNGAFHSFENAKEHICFIYLDEDLSWMSVHAFVIKSLLFFEKMDGSVIKLLFSSKDM</sequence>
<evidence type="ECO:0000313" key="2">
    <source>
        <dbReference type="Proteomes" id="UP001497480"/>
    </source>
</evidence>
<keyword evidence="2" id="KW-1185">Reference proteome</keyword>